<evidence type="ECO:0000313" key="3">
    <source>
        <dbReference type="EMBL" id="CAB5060590.1"/>
    </source>
</evidence>
<gene>
    <name evidence="2" type="ORF">UFOPK4098_00099</name>
    <name evidence="3" type="ORF">UFOPK4347_00299</name>
</gene>
<dbReference type="Gene3D" id="3.40.50.880">
    <property type="match status" value="1"/>
</dbReference>
<dbReference type="PIRSF" id="PIRSF034405">
    <property type="entry name" value="UCP034405"/>
    <property type="match status" value="1"/>
</dbReference>
<dbReference type="EMBL" id="CAFBPN010000002">
    <property type="protein sequence ID" value="CAB5007547.1"/>
    <property type="molecule type" value="Genomic_DNA"/>
</dbReference>
<feature type="domain" description="Putative glutamine amidotransferase" evidence="1">
    <location>
        <begin position="10"/>
        <end position="250"/>
    </location>
</feature>
<evidence type="ECO:0000259" key="1">
    <source>
        <dbReference type="Pfam" id="PF07090"/>
    </source>
</evidence>
<organism evidence="3">
    <name type="scientific">freshwater metagenome</name>
    <dbReference type="NCBI Taxonomy" id="449393"/>
    <lineage>
        <taxon>unclassified sequences</taxon>
        <taxon>metagenomes</taxon>
        <taxon>ecological metagenomes</taxon>
    </lineage>
</organism>
<dbReference type="InterPro" id="IPR010768">
    <property type="entry name" value="GATase1-like"/>
</dbReference>
<protein>
    <submittedName>
        <fullName evidence="3">Unannotated protein</fullName>
    </submittedName>
</protein>
<sequence>MNAKSKSIRVMVVGESWVKHTVHLKGFDQFHSTEFEEGATRFLNILKETGLDVTYVRAHEVSSHFPSSIEELKKFDVIVISDIGSNSFLLTDATFLKSKRVPNLLRLVSEFVQGGGGLVMVGGYLSFTGIDGRARYGMSPLAEVLPVSLLDHDDRIEVPEGLNATVVDGDHPALGQATSDWPILLGYNRFRAKAGSTTLVEHGEDPILVVGQFGRGRTVAFASDLAPHWAPREFLEWSFYPSLWSSIVNWAGSAESL</sequence>
<dbReference type="Pfam" id="PF07090">
    <property type="entry name" value="GATase1_like"/>
    <property type="match status" value="1"/>
</dbReference>
<reference evidence="3" key="1">
    <citation type="submission" date="2020-05" db="EMBL/GenBank/DDBJ databases">
        <authorList>
            <person name="Chiriac C."/>
            <person name="Salcher M."/>
            <person name="Ghai R."/>
            <person name="Kavagutti S V."/>
        </authorList>
    </citation>
    <scope>NUCLEOTIDE SEQUENCE</scope>
</reference>
<proteinExistence type="predicted"/>
<dbReference type="AlphaFoldDB" id="A0A6J7U5L4"/>
<accession>A0A6J7U5L4</accession>
<dbReference type="SUPFAM" id="SSF52317">
    <property type="entry name" value="Class I glutamine amidotransferase-like"/>
    <property type="match status" value="1"/>
</dbReference>
<dbReference type="InterPro" id="IPR029062">
    <property type="entry name" value="Class_I_gatase-like"/>
</dbReference>
<evidence type="ECO:0000313" key="2">
    <source>
        <dbReference type="EMBL" id="CAB5007547.1"/>
    </source>
</evidence>
<dbReference type="EMBL" id="CAFBQU010000004">
    <property type="protein sequence ID" value="CAB5060590.1"/>
    <property type="molecule type" value="Genomic_DNA"/>
</dbReference>
<name>A0A6J7U5L4_9ZZZZ</name>
<dbReference type="PANTHER" id="PTHR37947:SF1">
    <property type="entry name" value="BLL2462 PROTEIN"/>
    <property type="match status" value="1"/>
</dbReference>
<dbReference type="InterPro" id="IPR017027">
    <property type="entry name" value="STM3548-like"/>
</dbReference>
<dbReference type="PANTHER" id="PTHR37947">
    <property type="entry name" value="BLL2462 PROTEIN"/>
    <property type="match status" value="1"/>
</dbReference>